<sequence length="736" mass="79911">MGFSPKMRHHSLRERDSNRFPAAIQPHGALLSLDGLGVVTHLAGDTCRAVGVPPEALLGQPIGALVDSKGCGLAQLIERLDPAMQGFVTKWHPCPPGGGAWDITAHPRQEGAIIEFEPAAAPAAEAAANMSQFSRAVASLDLPGEPEHLFGTMAAEVRRLVGFDRVLVYRFLEGDAGEVVGEARSNALPSLLDQRFPGTDFPRQARKPYLRNRFSLIPDANYIPAPLRASARWDAATPDMSDCSLRSVSPVHLQNLKSMGVASSMTLPVVVNNELWGLVACHHGEPRHVAYEVREACRHLARLFAHRIEDREATGHHGQSTRLGDLRMAWLDDLRVMVEGRLPLELDLARLASMVPCDGAARVSPGRVELTGRTPDPVQTAALAQWLQEAVRGDVFATHCLAAQWDAAGPYATEAAGVLATTVDATGPTMLLWFRGEESTHVTWAGTDEGTRVDGDSPTSLIRTSPSTARERTVHQTTRPWTRAEVDATRQLGRSLDALFHQQTVRELDHRLRETLAEQQSLVAQKHVLMQEVHHRVQNSLQIVNSMLQLQARQTPDRHVRTQFESAVNRLMAVSAVHRHLWRSSDAQNVQLGPYLEELCADLMSSWGDGWSGRVAVEATDAAIPSQTAVTLALLVTELLTNAAKYAYAGAPGPVEVRADRTDDGLRVRVRDHGLGMHGRVQGGGLGSKLIRIFTAQLSGHAETVTGGDGTTVTITVPVKPAAHRERSTPSGPMPA</sequence>
<dbReference type="PROSITE" id="PS50109">
    <property type="entry name" value="HIS_KIN"/>
    <property type="match status" value="1"/>
</dbReference>
<keyword evidence="10" id="KW-0067">ATP-binding</keyword>
<dbReference type="PRINTS" id="PR01033">
    <property type="entry name" value="PHYTOCHROME"/>
</dbReference>
<comment type="caution">
    <text evidence="15">The sequence shown here is derived from an EMBL/GenBank/DDBJ whole genome shotgun (WGS) entry which is preliminary data.</text>
</comment>
<gene>
    <name evidence="15" type="ORF">J7I44_02455</name>
</gene>
<evidence type="ECO:0000256" key="8">
    <source>
        <dbReference type="ARBA" id="ARBA00022741"/>
    </source>
</evidence>
<dbReference type="InterPro" id="IPR003018">
    <property type="entry name" value="GAF"/>
</dbReference>
<keyword evidence="5" id="KW-0597">Phosphoprotein</keyword>
<feature type="domain" description="Phytochrome chromophore attachment site" evidence="13">
    <location>
        <begin position="145"/>
        <end position="302"/>
    </location>
</feature>
<keyword evidence="12" id="KW-0675">Receptor</keyword>
<dbReference type="Pfam" id="PF13581">
    <property type="entry name" value="HATPase_c_2"/>
    <property type="match status" value="1"/>
</dbReference>
<evidence type="ECO:0000256" key="1">
    <source>
        <dbReference type="ARBA" id="ARBA00000085"/>
    </source>
</evidence>
<feature type="domain" description="Histidine kinase" evidence="14">
    <location>
        <begin position="532"/>
        <end position="721"/>
    </location>
</feature>
<dbReference type="Gene3D" id="3.30.450.270">
    <property type="match status" value="1"/>
</dbReference>
<evidence type="ECO:0000256" key="5">
    <source>
        <dbReference type="ARBA" id="ARBA00022553"/>
    </source>
</evidence>
<keyword evidence="11" id="KW-0157">Chromophore</keyword>
<organism evidence="15 16">
    <name type="scientific">Frateuria flava</name>
    <dbReference type="NCBI Taxonomy" id="2821489"/>
    <lineage>
        <taxon>Bacteria</taxon>
        <taxon>Pseudomonadati</taxon>
        <taxon>Pseudomonadota</taxon>
        <taxon>Gammaproteobacteria</taxon>
        <taxon>Lysobacterales</taxon>
        <taxon>Rhodanobacteraceae</taxon>
        <taxon>Frateuria</taxon>
    </lineage>
</organism>
<dbReference type="InterPro" id="IPR001294">
    <property type="entry name" value="Phytochrome"/>
</dbReference>
<evidence type="ECO:0000256" key="9">
    <source>
        <dbReference type="ARBA" id="ARBA00022777"/>
    </source>
</evidence>
<dbReference type="SUPFAM" id="SSF55874">
    <property type="entry name" value="ATPase domain of HSP90 chaperone/DNA topoisomerase II/histidine kinase"/>
    <property type="match status" value="1"/>
</dbReference>
<name>A0ABS4DJC0_9GAMM</name>
<evidence type="ECO:0000256" key="6">
    <source>
        <dbReference type="ARBA" id="ARBA00022606"/>
    </source>
</evidence>
<evidence type="ECO:0000256" key="10">
    <source>
        <dbReference type="ARBA" id="ARBA00022840"/>
    </source>
</evidence>
<dbReference type="InterPro" id="IPR043150">
    <property type="entry name" value="Phytochrome_PHY_sf"/>
</dbReference>
<dbReference type="SMART" id="SM00387">
    <property type="entry name" value="HATPase_c"/>
    <property type="match status" value="1"/>
</dbReference>
<dbReference type="InterPro" id="IPR013515">
    <property type="entry name" value="Phytochrome_cen-reg"/>
</dbReference>
<dbReference type="InterPro" id="IPR016132">
    <property type="entry name" value="Phyto_chromo_attachment"/>
</dbReference>
<dbReference type="Pfam" id="PF08446">
    <property type="entry name" value="PAS_2"/>
    <property type="match status" value="1"/>
</dbReference>
<dbReference type="InterPro" id="IPR005467">
    <property type="entry name" value="His_kinase_dom"/>
</dbReference>
<dbReference type="InterPro" id="IPR035965">
    <property type="entry name" value="PAS-like_dom_sf"/>
</dbReference>
<dbReference type="Pfam" id="PF01590">
    <property type="entry name" value="GAF"/>
    <property type="match status" value="1"/>
</dbReference>
<dbReference type="PROSITE" id="PS50046">
    <property type="entry name" value="PHYTOCHROME_2"/>
    <property type="match status" value="1"/>
</dbReference>
<evidence type="ECO:0000259" key="14">
    <source>
        <dbReference type="PROSITE" id="PS50109"/>
    </source>
</evidence>
<dbReference type="Proteomes" id="UP000823790">
    <property type="component" value="Unassembled WGS sequence"/>
</dbReference>
<proteinExistence type="inferred from homology"/>
<dbReference type="SUPFAM" id="SSF55781">
    <property type="entry name" value="GAF domain-like"/>
    <property type="match status" value="2"/>
</dbReference>
<evidence type="ECO:0000313" key="16">
    <source>
        <dbReference type="Proteomes" id="UP000823790"/>
    </source>
</evidence>
<keyword evidence="9" id="KW-0418">Kinase</keyword>
<dbReference type="PANTHER" id="PTHR41523">
    <property type="entry name" value="TWO-COMPONENT SYSTEM SENSOR PROTEIN"/>
    <property type="match status" value="1"/>
</dbReference>
<evidence type="ECO:0000256" key="4">
    <source>
        <dbReference type="ARBA" id="ARBA00022543"/>
    </source>
</evidence>
<evidence type="ECO:0000313" key="15">
    <source>
        <dbReference type="EMBL" id="MBP1473141.1"/>
    </source>
</evidence>
<dbReference type="EMBL" id="JAGJRS010000005">
    <property type="protein sequence ID" value="MBP1473141.1"/>
    <property type="molecule type" value="Genomic_DNA"/>
</dbReference>
<reference evidence="15 16" key="1">
    <citation type="submission" date="2021-04" db="EMBL/GenBank/DDBJ databases">
        <authorList>
            <person name="Huq M.A."/>
        </authorList>
    </citation>
    <scope>NUCLEOTIDE SEQUENCE [LARGE SCALE GENOMIC DNA]</scope>
    <source>
        <strain evidence="15 16">MAH-13</strain>
    </source>
</reference>
<dbReference type="Gene3D" id="3.30.450.40">
    <property type="match status" value="1"/>
</dbReference>
<dbReference type="SMART" id="SM00065">
    <property type="entry name" value="GAF"/>
    <property type="match status" value="1"/>
</dbReference>
<dbReference type="InterPro" id="IPR003594">
    <property type="entry name" value="HATPase_dom"/>
</dbReference>
<evidence type="ECO:0000256" key="2">
    <source>
        <dbReference type="ARBA" id="ARBA00006402"/>
    </source>
</evidence>
<protein>
    <recommendedName>
        <fullName evidence="3">histidine kinase</fullName>
        <ecNumber evidence="3">2.7.13.3</ecNumber>
    </recommendedName>
</protein>
<dbReference type="Pfam" id="PF07568">
    <property type="entry name" value="HisKA_2"/>
    <property type="match status" value="1"/>
</dbReference>
<keyword evidence="4" id="KW-0600">Photoreceptor protein</keyword>
<dbReference type="InterPro" id="IPR011495">
    <property type="entry name" value="Sig_transdc_His_kin_sub2_dim/P"/>
</dbReference>
<keyword evidence="6" id="KW-0716">Sensory transduction</keyword>
<evidence type="ECO:0000256" key="7">
    <source>
        <dbReference type="ARBA" id="ARBA00022679"/>
    </source>
</evidence>
<evidence type="ECO:0000256" key="3">
    <source>
        <dbReference type="ARBA" id="ARBA00012438"/>
    </source>
</evidence>
<dbReference type="InterPro" id="IPR036890">
    <property type="entry name" value="HATPase_C_sf"/>
</dbReference>
<dbReference type="EC" id="2.7.13.3" evidence="3"/>
<dbReference type="Pfam" id="PF00360">
    <property type="entry name" value="PHY"/>
    <property type="match status" value="1"/>
</dbReference>
<dbReference type="InterPro" id="IPR029016">
    <property type="entry name" value="GAF-like_dom_sf"/>
</dbReference>
<dbReference type="Gene3D" id="3.30.450.20">
    <property type="entry name" value="PAS domain"/>
    <property type="match status" value="1"/>
</dbReference>
<dbReference type="RefSeq" id="WP_209615160.1">
    <property type="nucleotide sequence ID" value="NZ_JAGJRS010000005.1"/>
</dbReference>
<keyword evidence="16" id="KW-1185">Reference proteome</keyword>
<dbReference type="Gene3D" id="3.30.565.10">
    <property type="entry name" value="Histidine kinase-like ATPase, C-terminal domain"/>
    <property type="match status" value="1"/>
</dbReference>
<dbReference type="SUPFAM" id="SSF55785">
    <property type="entry name" value="PYP-like sensor domain (PAS domain)"/>
    <property type="match status" value="1"/>
</dbReference>
<comment type="similarity">
    <text evidence="2">In the N-terminal section; belongs to the phytochrome family.</text>
</comment>
<dbReference type="InterPro" id="IPR013654">
    <property type="entry name" value="PAS_2"/>
</dbReference>
<evidence type="ECO:0000256" key="11">
    <source>
        <dbReference type="ARBA" id="ARBA00022991"/>
    </source>
</evidence>
<comment type="catalytic activity">
    <reaction evidence="1">
        <text>ATP + protein L-histidine = ADP + protein N-phospho-L-histidine.</text>
        <dbReference type="EC" id="2.7.13.3"/>
    </reaction>
</comment>
<keyword evidence="8" id="KW-0547">Nucleotide-binding</keyword>
<accession>A0ABS4DJC0</accession>
<evidence type="ECO:0000256" key="12">
    <source>
        <dbReference type="ARBA" id="ARBA00023170"/>
    </source>
</evidence>
<evidence type="ECO:0000259" key="13">
    <source>
        <dbReference type="PROSITE" id="PS50046"/>
    </source>
</evidence>
<keyword evidence="7" id="KW-0808">Transferase</keyword>
<dbReference type="PANTHER" id="PTHR41523:SF8">
    <property type="entry name" value="ETHYLENE RESPONSE SENSOR PROTEIN"/>
    <property type="match status" value="1"/>
</dbReference>